<keyword evidence="3" id="KW-1185">Reference proteome</keyword>
<feature type="transmembrane region" description="Helical" evidence="1">
    <location>
        <begin position="93"/>
        <end position="112"/>
    </location>
</feature>
<proteinExistence type="predicted"/>
<dbReference type="EMBL" id="BTSY01000002">
    <property type="protein sequence ID" value="GMT13800.1"/>
    <property type="molecule type" value="Genomic_DNA"/>
</dbReference>
<comment type="caution">
    <text evidence="2">The sequence shown here is derived from an EMBL/GenBank/DDBJ whole genome shotgun (WGS) entry which is preliminary data.</text>
</comment>
<dbReference type="AlphaFoldDB" id="A0AAV5V7G4"/>
<organism evidence="2 3">
    <name type="scientific">Pristionchus fissidentatus</name>
    <dbReference type="NCBI Taxonomy" id="1538716"/>
    <lineage>
        <taxon>Eukaryota</taxon>
        <taxon>Metazoa</taxon>
        <taxon>Ecdysozoa</taxon>
        <taxon>Nematoda</taxon>
        <taxon>Chromadorea</taxon>
        <taxon>Rhabditida</taxon>
        <taxon>Rhabditina</taxon>
        <taxon>Diplogasteromorpha</taxon>
        <taxon>Diplogasteroidea</taxon>
        <taxon>Neodiplogasteridae</taxon>
        <taxon>Pristionchus</taxon>
    </lineage>
</organism>
<feature type="transmembrane region" description="Helical" evidence="1">
    <location>
        <begin position="30"/>
        <end position="47"/>
    </location>
</feature>
<keyword evidence="1" id="KW-0472">Membrane</keyword>
<evidence type="ECO:0000313" key="2">
    <source>
        <dbReference type="EMBL" id="GMT13800.1"/>
    </source>
</evidence>
<name>A0AAV5V7G4_9BILA</name>
<accession>A0AAV5V7G4</accession>
<sequence>FRDDNGDLIREQEKVTYQNMFVRYGKWSRIRGQLFVYIALLAIAHVYKSHSDAVEFFQALKTVDGRYIQCCCDVPKRLDDIKDLGEKFEEGGMLINISFVIMSIFGLTCMLWERFIGRRKMLLSTMILGVLSSVILMFPHQTMHHIGHLLLNLSMVSTILISIVNMLEMLPYESRFLSVSMLTFVSAESNAIAIIREEEQVVYDQNPGEGGRNHHKAVAKKIFEDLV</sequence>
<dbReference type="InterPro" id="IPR036259">
    <property type="entry name" value="MFS_trans_sf"/>
</dbReference>
<feature type="transmembrane region" description="Helical" evidence="1">
    <location>
        <begin position="121"/>
        <end position="140"/>
    </location>
</feature>
<evidence type="ECO:0000256" key="1">
    <source>
        <dbReference type="SAM" id="Phobius"/>
    </source>
</evidence>
<gene>
    <name evidence="2" type="ORF">PFISCL1PPCAC_5097</name>
</gene>
<protein>
    <submittedName>
        <fullName evidence="2">Uncharacterized protein</fullName>
    </submittedName>
</protein>
<feature type="transmembrane region" description="Helical" evidence="1">
    <location>
        <begin position="146"/>
        <end position="167"/>
    </location>
</feature>
<dbReference type="Proteomes" id="UP001432322">
    <property type="component" value="Unassembled WGS sequence"/>
</dbReference>
<reference evidence="2" key="1">
    <citation type="submission" date="2023-10" db="EMBL/GenBank/DDBJ databases">
        <title>Genome assembly of Pristionchus species.</title>
        <authorList>
            <person name="Yoshida K."/>
            <person name="Sommer R.J."/>
        </authorList>
    </citation>
    <scope>NUCLEOTIDE SEQUENCE</scope>
    <source>
        <strain evidence="2">RS5133</strain>
    </source>
</reference>
<keyword evidence="1" id="KW-1133">Transmembrane helix</keyword>
<evidence type="ECO:0000313" key="3">
    <source>
        <dbReference type="Proteomes" id="UP001432322"/>
    </source>
</evidence>
<dbReference type="Gene3D" id="1.20.1250.20">
    <property type="entry name" value="MFS general substrate transporter like domains"/>
    <property type="match status" value="1"/>
</dbReference>
<feature type="non-terminal residue" evidence="2">
    <location>
        <position position="227"/>
    </location>
</feature>
<keyword evidence="1" id="KW-0812">Transmembrane</keyword>
<feature type="non-terminal residue" evidence="2">
    <location>
        <position position="1"/>
    </location>
</feature>
<dbReference type="SUPFAM" id="SSF103473">
    <property type="entry name" value="MFS general substrate transporter"/>
    <property type="match status" value="1"/>
</dbReference>